<dbReference type="InterPro" id="IPR000719">
    <property type="entry name" value="Prot_kinase_dom"/>
</dbReference>
<accession>A0AAW1K9E0</accession>
<evidence type="ECO:0000256" key="6">
    <source>
        <dbReference type="ARBA" id="ARBA00022737"/>
    </source>
</evidence>
<evidence type="ECO:0000256" key="10">
    <source>
        <dbReference type="ARBA" id="ARBA00022989"/>
    </source>
</evidence>
<dbReference type="InterPro" id="IPR011009">
    <property type="entry name" value="Kinase-like_dom_sf"/>
</dbReference>
<keyword evidence="13" id="KW-0325">Glycoprotein</keyword>
<dbReference type="Gene3D" id="1.10.510.10">
    <property type="entry name" value="Transferase(Phosphotransferase) domain 1"/>
    <property type="match status" value="1"/>
</dbReference>
<dbReference type="PANTHER" id="PTHR27006:SF639">
    <property type="entry name" value="CYSTEINE-RICH RECEPTOR-LIKE PROTEIN KINASE 11"/>
    <property type="match status" value="1"/>
</dbReference>
<dbReference type="AlphaFoldDB" id="A0AAW1K9E0"/>
<proteinExistence type="predicted"/>
<name>A0AAW1K9E0_SAPOF</name>
<evidence type="ECO:0000256" key="11">
    <source>
        <dbReference type="ARBA" id="ARBA00023136"/>
    </source>
</evidence>
<evidence type="ECO:0000313" key="16">
    <source>
        <dbReference type="Proteomes" id="UP001443914"/>
    </source>
</evidence>
<evidence type="ECO:0000259" key="14">
    <source>
        <dbReference type="PROSITE" id="PS50011"/>
    </source>
</evidence>
<dbReference type="SUPFAM" id="SSF56112">
    <property type="entry name" value="Protein kinase-like (PK-like)"/>
    <property type="match status" value="1"/>
</dbReference>
<gene>
    <name evidence="15" type="ORF">RND81_06G127000</name>
</gene>
<dbReference type="Pfam" id="PF00069">
    <property type="entry name" value="Pkinase"/>
    <property type="match status" value="1"/>
</dbReference>
<sequence length="240" mass="27298">MLLVYEYLVNNSLDKVLFDPKKGGELNWETRYNNIVGVVRGLLYLHEDSRPKIIHRDLKPSNILLDGDMNPKIADFGMAKLFGCDQTQGNTSRVAGTFGYMAPEYVRTGNFSAKSDIFSLGIIILEIISGLRNNFQIPNVEDEILRDYAQRLWNEGAYLKFIDPKIEKIYSEDEVERCVKVGVMCIQEDPAKRPDIASILLMLNTQQVTSLASPTRLPTPPYRRNYSTYTSTSVIHRLGK</sequence>
<keyword evidence="2" id="KW-0723">Serine/threonine-protein kinase</keyword>
<evidence type="ECO:0000256" key="4">
    <source>
        <dbReference type="ARBA" id="ARBA00022692"/>
    </source>
</evidence>
<keyword evidence="7" id="KW-0547">Nucleotide-binding</keyword>
<keyword evidence="11" id="KW-0472">Membrane</keyword>
<dbReference type="EMBL" id="JBDFQZ010000006">
    <property type="protein sequence ID" value="KAK9714874.1"/>
    <property type="molecule type" value="Genomic_DNA"/>
</dbReference>
<evidence type="ECO:0000256" key="2">
    <source>
        <dbReference type="ARBA" id="ARBA00022527"/>
    </source>
</evidence>
<keyword evidence="8" id="KW-0418">Kinase</keyword>
<keyword evidence="4" id="KW-0812">Transmembrane</keyword>
<protein>
    <recommendedName>
        <fullName evidence="14">Protein kinase domain-containing protein</fullName>
    </recommendedName>
</protein>
<feature type="domain" description="Protein kinase" evidence="14">
    <location>
        <begin position="1"/>
        <end position="209"/>
    </location>
</feature>
<evidence type="ECO:0000256" key="12">
    <source>
        <dbReference type="ARBA" id="ARBA00023170"/>
    </source>
</evidence>
<dbReference type="PANTHER" id="PTHR27006">
    <property type="entry name" value="PROMASTIGOTE SURFACE ANTIGEN PROTEIN PSA"/>
    <property type="match status" value="1"/>
</dbReference>
<evidence type="ECO:0000256" key="13">
    <source>
        <dbReference type="ARBA" id="ARBA00023180"/>
    </source>
</evidence>
<evidence type="ECO:0000256" key="1">
    <source>
        <dbReference type="ARBA" id="ARBA00004167"/>
    </source>
</evidence>
<dbReference type="GO" id="GO:0006950">
    <property type="term" value="P:response to stress"/>
    <property type="evidence" value="ECO:0007669"/>
    <property type="project" value="UniProtKB-ARBA"/>
</dbReference>
<keyword evidence="9" id="KW-0067">ATP-binding</keyword>
<keyword evidence="10" id="KW-1133">Transmembrane helix</keyword>
<evidence type="ECO:0000256" key="7">
    <source>
        <dbReference type="ARBA" id="ARBA00022741"/>
    </source>
</evidence>
<dbReference type="PROSITE" id="PS00108">
    <property type="entry name" value="PROTEIN_KINASE_ST"/>
    <property type="match status" value="1"/>
</dbReference>
<evidence type="ECO:0000256" key="3">
    <source>
        <dbReference type="ARBA" id="ARBA00022679"/>
    </source>
</evidence>
<keyword evidence="12" id="KW-0675">Receptor</keyword>
<dbReference type="PIRSF" id="PIRSF000654">
    <property type="entry name" value="Integrin-linked_kinase"/>
    <property type="match status" value="1"/>
</dbReference>
<comment type="caution">
    <text evidence="15">The sequence shown here is derived from an EMBL/GenBank/DDBJ whole genome shotgun (WGS) entry which is preliminary data.</text>
</comment>
<evidence type="ECO:0000313" key="15">
    <source>
        <dbReference type="EMBL" id="KAK9714874.1"/>
    </source>
</evidence>
<dbReference type="GO" id="GO:0016020">
    <property type="term" value="C:membrane"/>
    <property type="evidence" value="ECO:0007669"/>
    <property type="project" value="UniProtKB-SubCell"/>
</dbReference>
<evidence type="ECO:0000256" key="8">
    <source>
        <dbReference type="ARBA" id="ARBA00022777"/>
    </source>
</evidence>
<organism evidence="15 16">
    <name type="scientific">Saponaria officinalis</name>
    <name type="common">Common soapwort</name>
    <name type="synonym">Lychnis saponaria</name>
    <dbReference type="NCBI Taxonomy" id="3572"/>
    <lineage>
        <taxon>Eukaryota</taxon>
        <taxon>Viridiplantae</taxon>
        <taxon>Streptophyta</taxon>
        <taxon>Embryophyta</taxon>
        <taxon>Tracheophyta</taxon>
        <taxon>Spermatophyta</taxon>
        <taxon>Magnoliopsida</taxon>
        <taxon>eudicotyledons</taxon>
        <taxon>Gunneridae</taxon>
        <taxon>Pentapetalae</taxon>
        <taxon>Caryophyllales</taxon>
        <taxon>Caryophyllaceae</taxon>
        <taxon>Caryophylleae</taxon>
        <taxon>Saponaria</taxon>
    </lineage>
</organism>
<dbReference type="InterPro" id="IPR008271">
    <property type="entry name" value="Ser/Thr_kinase_AS"/>
</dbReference>
<dbReference type="PROSITE" id="PS50011">
    <property type="entry name" value="PROTEIN_KINASE_DOM"/>
    <property type="match status" value="1"/>
</dbReference>
<dbReference type="FunFam" id="1.10.510.10:FF:000129">
    <property type="entry name" value="cysteine-rich receptor-like protein kinase 10"/>
    <property type="match status" value="1"/>
</dbReference>
<keyword evidence="3" id="KW-0808">Transferase</keyword>
<dbReference type="SMART" id="SM00220">
    <property type="entry name" value="S_TKc"/>
    <property type="match status" value="1"/>
</dbReference>
<dbReference type="GO" id="GO:0004674">
    <property type="term" value="F:protein serine/threonine kinase activity"/>
    <property type="evidence" value="ECO:0007669"/>
    <property type="project" value="UniProtKB-KW"/>
</dbReference>
<comment type="subcellular location">
    <subcellularLocation>
        <location evidence="1">Membrane</location>
        <topology evidence="1">Single-pass membrane protein</topology>
    </subcellularLocation>
</comment>
<reference evidence="15" key="1">
    <citation type="submission" date="2024-03" db="EMBL/GenBank/DDBJ databases">
        <title>WGS assembly of Saponaria officinalis var. Norfolk2.</title>
        <authorList>
            <person name="Jenkins J."/>
            <person name="Shu S."/>
            <person name="Grimwood J."/>
            <person name="Barry K."/>
            <person name="Goodstein D."/>
            <person name="Schmutz J."/>
            <person name="Leebens-Mack J."/>
            <person name="Osbourn A."/>
        </authorList>
    </citation>
    <scope>NUCLEOTIDE SEQUENCE [LARGE SCALE GENOMIC DNA]</scope>
    <source>
        <strain evidence="15">JIC</strain>
    </source>
</reference>
<evidence type="ECO:0000256" key="5">
    <source>
        <dbReference type="ARBA" id="ARBA00022729"/>
    </source>
</evidence>
<keyword evidence="5" id="KW-0732">Signal</keyword>
<dbReference type="GO" id="GO:0005524">
    <property type="term" value="F:ATP binding"/>
    <property type="evidence" value="ECO:0007669"/>
    <property type="project" value="UniProtKB-KW"/>
</dbReference>
<evidence type="ECO:0000256" key="9">
    <source>
        <dbReference type="ARBA" id="ARBA00022840"/>
    </source>
</evidence>
<keyword evidence="6" id="KW-0677">Repeat</keyword>
<dbReference type="Proteomes" id="UP001443914">
    <property type="component" value="Unassembled WGS sequence"/>
</dbReference>
<keyword evidence="16" id="KW-1185">Reference proteome</keyword>